<gene>
    <name evidence="2" type="ORF">OW255_07330</name>
</gene>
<dbReference type="EMBL" id="CP113524">
    <property type="protein sequence ID" value="WAJ25313.1"/>
    <property type="molecule type" value="Genomic_DNA"/>
</dbReference>
<dbReference type="InterPro" id="IPR038765">
    <property type="entry name" value="Papain-like_cys_pep_sf"/>
</dbReference>
<sequence>MSDILNYYKEPGLITRLDKYKYFTDWLTDNPNAICQVVQGLLLHDSWVSMYGEDYIKSHEYGQKTAYMEDILDKALELDTSNFSIPRPPRNRVIACCREFATLTCAMLRAKGIPARSRCGFAAYFGWNGQYEDHWICEYWHGNRWIMTDPQLDPFQESMIIEWSVQRNKNFNPRDLMSDEFIPAGLAWKLCRDGKIEENRFGIGCPIKPEWGIHSLHGLWFVRGQLLRDFAALNKIETVPYLVRISKGLDWKPWRLIDKKDEELTEQDLLLLDTIAELSIKADDHMNEIWDMYESNHELRVPAEIIMKG</sequence>
<evidence type="ECO:0000313" key="2">
    <source>
        <dbReference type="EMBL" id="WAJ25313.1"/>
    </source>
</evidence>
<evidence type="ECO:0000313" key="3">
    <source>
        <dbReference type="Proteomes" id="UP001163115"/>
    </source>
</evidence>
<name>A0ABY7AGF0_9FIRM</name>
<reference evidence="2" key="1">
    <citation type="submission" date="2022-11" db="EMBL/GenBank/DDBJ databases">
        <title>Lacrimispora xylanolytica sy1, complete genome.</title>
        <authorList>
            <person name="Choi S."/>
        </authorList>
    </citation>
    <scope>NUCLEOTIDE SEQUENCE</scope>
    <source>
        <strain evidence="2">Sy1</strain>
    </source>
</reference>
<keyword evidence="3" id="KW-1185">Reference proteome</keyword>
<dbReference type="SUPFAM" id="SSF54001">
    <property type="entry name" value="Cysteine proteinases"/>
    <property type="match status" value="1"/>
</dbReference>
<proteinExistence type="predicted"/>
<dbReference type="Proteomes" id="UP001163115">
    <property type="component" value="Chromosome"/>
</dbReference>
<dbReference type="Gene3D" id="3.10.620.30">
    <property type="match status" value="1"/>
</dbReference>
<accession>A0ABY7AGF0</accession>
<feature type="domain" description="Transglutaminase-like" evidence="1">
    <location>
        <begin position="95"/>
        <end position="150"/>
    </location>
</feature>
<dbReference type="Pfam" id="PF01841">
    <property type="entry name" value="Transglut_core"/>
    <property type="match status" value="1"/>
</dbReference>
<organism evidence="2 3">
    <name type="scientific">Lacrimispora xylanolytica</name>
    <dbReference type="NCBI Taxonomy" id="29375"/>
    <lineage>
        <taxon>Bacteria</taxon>
        <taxon>Bacillati</taxon>
        <taxon>Bacillota</taxon>
        <taxon>Clostridia</taxon>
        <taxon>Lachnospirales</taxon>
        <taxon>Lachnospiraceae</taxon>
        <taxon>Lacrimispora</taxon>
    </lineage>
</organism>
<evidence type="ECO:0000259" key="1">
    <source>
        <dbReference type="Pfam" id="PF01841"/>
    </source>
</evidence>
<dbReference type="RefSeq" id="WP_268116184.1">
    <property type="nucleotide sequence ID" value="NZ_CP113524.1"/>
</dbReference>
<dbReference type="InterPro" id="IPR002931">
    <property type="entry name" value="Transglutaminase-like"/>
</dbReference>
<protein>
    <submittedName>
        <fullName evidence="2">Transglutaminase-like domain-containing protein</fullName>
    </submittedName>
</protein>